<keyword evidence="11" id="KW-1185">Reference proteome</keyword>
<feature type="region of interest" description="Disordered" evidence="7">
    <location>
        <begin position="577"/>
        <end position="649"/>
    </location>
</feature>
<evidence type="ECO:0000256" key="4">
    <source>
        <dbReference type="ARBA" id="ARBA00022833"/>
    </source>
</evidence>
<feature type="domain" description="EF-hand" evidence="9">
    <location>
        <begin position="391"/>
        <end position="426"/>
    </location>
</feature>
<organism evidence="10 11">
    <name type="scientific">Colletotrichum zoysiae</name>
    <dbReference type="NCBI Taxonomy" id="1216348"/>
    <lineage>
        <taxon>Eukaryota</taxon>
        <taxon>Fungi</taxon>
        <taxon>Dikarya</taxon>
        <taxon>Ascomycota</taxon>
        <taxon>Pezizomycotina</taxon>
        <taxon>Sordariomycetes</taxon>
        <taxon>Hypocreomycetidae</taxon>
        <taxon>Glomerellales</taxon>
        <taxon>Glomerellaceae</taxon>
        <taxon>Colletotrichum</taxon>
        <taxon>Colletotrichum graminicola species complex</taxon>
    </lineage>
</organism>
<accession>A0AAD9H687</accession>
<keyword evidence="5" id="KW-0106">Calcium</keyword>
<dbReference type="Gene3D" id="3.30.60.90">
    <property type="match status" value="1"/>
</dbReference>
<evidence type="ECO:0000256" key="3">
    <source>
        <dbReference type="ARBA" id="ARBA00022771"/>
    </source>
</evidence>
<dbReference type="PROSITE" id="PS50135">
    <property type="entry name" value="ZF_ZZ_2"/>
    <property type="match status" value="1"/>
</dbReference>
<feature type="region of interest" description="Disordered" evidence="7">
    <location>
        <begin position="844"/>
        <end position="968"/>
    </location>
</feature>
<evidence type="ECO:0000256" key="7">
    <source>
        <dbReference type="SAM" id="MobiDB-lite"/>
    </source>
</evidence>
<dbReference type="PROSITE" id="PS50222">
    <property type="entry name" value="EF_HAND_2"/>
    <property type="match status" value="1"/>
</dbReference>
<feature type="compositionally biased region" description="Basic residues" evidence="7">
    <location>
        <begin position="953"/>
        <end position="966"/>
    </location>
</feature>
<feature type="region of interest" description="Disordered" evidence="7">
    <location>
        <begin position="129"/>
        <end position="171"/>
    </location>
</feature>
<dbReference type="InterPro" id="IPR000433">
    <property type="entry name" value="Znf_ZZ"/>
</dbReference>
<keyword evidence="2" id="KW-0677">Repeat</keyword>
<feature type="compositionally biased region" description="Low complexity" evidence="7">
    <location>
        <begin position="931"/>
        <end position="946"/>
    </location>
</feature>
<keyword evidence="1" id="KW-0479">Metal-binding</keyword>
<dbReference type="CDD" id="cd02340">
    <property type="entry name" value="ZZ_NBR1_like"/>
    <property type="match status" value="1"/>
</dbReference>
<dbReference type="SMART" id="SM00291">
    <property type="entry name" value="ZnF_ZZ"/>
    <property type="match status" value="1"/>
</dbReference>
<dbReference type="Pfam" id="PF00569">
    <property type="entry name" value="ZZ"/>
    <property type="match status" value="1"/>
</dbReference>
<feature type="compositionally biased region" description="Basic residues" evidence="7">
    <location>
        <begin position="135"/>
        <end position="146"/>
    </location>
</feature>
<dbReference type="InterPro" id="IPR011992">
    <property type="entry name" value="EF-hand-dom_pair"/>
</dbReference>
<evidence type="ECO:0000259" key="9">
    <source>
        <dbReference type="PROSITE" id="PS50222"/>
    </source>
</evidence>
<feature type="compositionally biased region" description="Polar residues" evidence="7">
    <location>
        <begin position="725"/>
        <end position="734"/>
    </location>
</feature>
<dbReference type="GO" id="GO:0016020">
    <property type="term" value="C:membrane"/>
    <property type="evidence" value="ECO:0007669"/>
    <property type="project" value="TreeGrafter"/>
</dbReference>
<name>A0AAD9H687_9PEZI</name>
<dbReference type="SUPFAM" id="SSF47473">
    <property type="entry name" value="EF-hand"/>
    <property type="match status" value="1"/>
</dbReference>
<evidence type="ECO:0000256" key="6">
    <source>
        <dbReference type="PROSITE-ProRule" id="PRU00228"/>
    </source>
</evidence>
<dbReference type="SMART" id="SM00054">
    <property type="entry name" value="EFh"/>
    <property type="match status" value="2"/>
</dbReference>
<dbReference type="GO" id="GO:0008270">
    <property type="term" value="F:zinc ion binding"/>
    <property type="evidence" value="ECO:0007669"/>
    <property type="project" value="UniProtKB-KW"/>
</dbReference>
<evidence type="ECO:0000256" key="2">
    <source>
        <dbReference type="ARBA" id="ARBA00022737"/>
    </source>
</evidence>
<keyword evidence="4" id="KW-0862">Zinc</keyword>
<dbReference type="GO" id="GO:0005829">
    <property type="term" value="C:cytosol"/>
    <property type="evidence" value="ECO:0007669"/>
    <property type="project" value="TreeGrafter"/>
</dbReference>
<gene>
    <name evidence="10" type="ORF">LX32DRAFT_657769</name>
</gene>
<feature type="compositionally biased region" description="Polar residues" evidence="7">
    <location>
        <begin position="696"/>
        <end position="712"/>
    </location>
</feature>
<feature type="region of interest" description="Disordered" evidence="7">
    <location>
        <begin position="522"/>
        <end position="555"/>
    </location>
</feature>
<sequence>MAFVAIACLGWAKEMDGGYQQFCLVRLVKRTPYSALLWIRCGPSIGTYYNSVYSRIIEESSKSLDSYSPESILNALMRNRSIMWLPLPSTDSLTRPRLAVAVFSAVAAASLGYYTYSAIRDPYRDVSSPGLHRSNAVRRPHRRTRRNSASSQGSHPEENPDLDAMPPLNDGDTIVDGGTIDEWWNDPNSMQPQARAGHNIVSLLFRVSEDNARRNACVHRGCACNACGMVPIRGVRYRCANCADFDLCETCESQGVHIKTHIFYKIKVPAPPFGPRQMQPVWYTGDPDTCYRNLSRSLMARLSKETGFERPEIEAFWEQFTFMANTEWREDPDELHLAMDKKTFERCLVPSGGSRHATPNLIHDRMFSFYDTNNDDLIGFTEFLHGLAYRKRKDKLRKIFEGYDIDGDGFVNRRDFLRMFRAYYVLYKQMHRDILDGLDDQLMGSTEAQQLVASRQPLSSLFGREGRVPRAHANHRSEGKIFHPNGDVELEPGRNGIVSDDRGDTSGREDVLTRLFAPYIGSPWSGQMRSPDSEPDAPYWDALLNPPTSIDDLPDLLTGQRRERNEIDFDFDMELASSDGEEGANNNSDAENRSQTGDASAQANGSESQNQRVDPDRFTNTVPTESQLRAQVINHKRQMAPDIERRRRQAARKQLHDRWKRRQFYLDEEEGGLAPDGWHSDEDVLLNLNGIAESSKAAQQQALSPRSRSSSKVRFAEDMDEYETRSNPSTSSRSVPERWGGLEVPDEERDAGKEILYQVTQQAFNELLDAIFKDKEDLAIKAAATKAKRDKHRALFEHLTVDQPEPQTVEPRQPRKAIDEDKPIAERSLEELLLTSGYRVDEFGHRVDESGQIIDESGQRIDGPNTENRPRVEEVLDDDDEQEKADEDEKDDDGESEVVGEDTEDEDAVEAESRDPTMPQFRPNSEAAAMSISSDSTPTPSESSTSNQGSKSATKKKKKKKKKYTRFAKGSSMTTKHFTLLEWKRLDLAEKEAADRGGWGKLSFEEFEEIYKSRENAGNRLDYLGSWVDFCIP</sequence>
<dbReference type="PROSITE" id="PS00018">
    <property type="entry name" value="EF_HAND_1"/>
    <property type="match status" value="1"/>
</dbReference>
<protein>
    <submittedName>
        <fullName evidence="10">EF-hand</fullName>
    </submittedName>
</protein>
<evidence type="ECO:0000256" key="1">
    <source>
        <dbReference type="ARBA" id="ARBA00022723"/>
    </source>
</evidence>
<dbReference type="InterPro" id="IPR018247">
    <property type="entry name" value="EF_Hand_1_Ca_BS"/>
</dbReference>
<feature type="domain" description="ZZ-type" evidence="8">
    <location>
        <begin position="219"/>
        <end position="271"/>
    </location>
</feature>
<feature type="compositionally biased region" description="Basic and acidic residues" evidence="7">
    <location>
        <begin position="812"/>
        <end position="825"/>
    </location>
</feature>
<comment type="caution">
    <text evidence="10">The sequence shown here is derived from an EMBL/GenBank/DDBJ whole genome shotgun (WGS) entry which is preliminary data.</text>
</comment>
<dbReference type="PANTHER" id="PTHR23055">
    <property type="entry name" value="CALCIUM BINDING PROTEINS"/>
    <property type="match status" value="1"/>
</dbReference>
<evidence type="ECO:0000259" key="8">
    <source>
        <dbReference type="PROSITE" id="PS50135"/>
    </source>
</evidence>
<dbReference type="EMBL" id="MU843047">
    <property type="protein sequence ID" value="KAK2022344.1"/>
    <property type="molecule type" value="Genomic_DNA"/>
</dbReference>
<dbReference type="Proteomes" id="UP001232148">
    <property type="component" value="Unassembled WGS sequence"/>
</dbReference>
<evidence type="ECO:0000313" key="11">
    <source>
        <dbReference type="Proteomes" id="UP001232148"/>
    </source>
</evidence>
<proteinExistence type="predicted"/>
<dbReference type="Gene3D" id="1.10.238.10">
    <property type="entry name" value="EF-hand"/>
    <property type="match status" value="1"/>
</dbReference>
<feature type="region of interest" description="Disordered" evidence="7">
    <location>
        <begin position="473"/>
        <end position="506"/>
    </location>
</feature>
<feature type="compositionally biased region" description="Acidic residues" evidence="7">
    <location>
        <begin position="875"/>
        <end position="910"/>
    </location>
</feature>
<dbReference type="InterPro" id="IPR028846">
    <property type="entry name" value="Recoverin"/>
</dbReference>
<feature type="region of interest" description="Disordered" evidence="7">
    <location>
        <begin position="803"/>
        <end position="825"/>
    </location>
</feature>
<dbReference type="AlphaFoldDB" id="A0AAD9H687"/>
<dbReference type="PROSITE" id="PS01357">
    <property type="entry name" value="ZF_ZZ_1"/>
    <property type="match status" value="1"/>
</dbReference>
<dbReference type="InterPro" id="IPR043145">
    <property type="entry name" value="Znf_ZZ_sf"/>
</dbReference>
<dbReference type="InterPro" id="IPR002048">
    <property type="entry name" value="EF_hand_dom"/>
</dbReference>
<keyword evidence="3 6" id="KW-0863">Zinc-finger</keyword>
<reference evidence="10" key="1">
    <citation type="submission" date="2021-06" db="EMBL/GenBank/DDBJ databases">
        <title>Comparative genomics, transcriptomics and evolutionary studies reveal genomic signatures of adaptation to plant cell wall in hemibiotrophic fungi.</title>
        <authorList>
            <consortium name="DOE Joint Genome Institute"/>
            <person name="Baroncelli R."/>
            <person name="Diaz J.F."/>
            <person name="Benocci T."/>
            <person name="Peng M."/>
            <person name="Battaglia E."/>
            <person name="Haridas S."/>
            <person name="Andreopoulos W."/>
            <person name="Labutti K."/>
            <person name="Pangilinan J."/>
            <person name="Floch G.L."/>
            <person name="Makela M.R."/>
            <person name="Henrissat B."/>
            <person name="Grigoriev I.V."/>
            <person name="Crouch J.A."/>
            <person name="De Vries R.P."/>
            <person name="Sukno S.A."/>
            <person name="Thon M.R."/>
        </authorList>
    </citation>
    <scope>NUCLEOTIDE SEQUENCE</scope>
    <source>
        <strain evidence="10">MAFF235873</strain>
    </source>
</reference>
<dbReference type="PANTHER" id="PTHR23055:SF187">
    <property type="entry name" value="EF HAND DOMAIN PROTEIN (AFU_ORTHOLOGUE AFUA_6G07310)"/>
    <property type="match status" value="1"/>
</dbReference>
<dbReference type="SUPFAM" id="SSF57850">
    <property type="entry name" value="RING/U-box"/>
    <property type="match status" value="1"/>
</dbReference>
<feature type="region of interest" description="Disordered" evidence="7">
    <location>
        <begin position="696"/>
        <end position="744"/>
    </location>
</feature>
<evidence type="ECO:0000313" key="10">
    <source>
        <dbReference type="EMBL" id="KAK2022344.1"/>
    </source>
</evidence>
<evidence type="ECO:0000256" key="5">
    <source>
        <dbReference type="ARBA" id="ARBA00022837"/>
    </source>
</evidence>
<feature type="compositionally biased region" description="Polar residues" evidence="7">
    <location>
        <begin position="584"/>
        <end position="629"/>
    </location>
</feature>
<dbReference type="GO" id="GO:0005509">
    <property type="term" value="F:calcium ion binding"/>
    <property type="evidence" value="ECO:0007669"/>
    <property type="project" value="InterPro"/>
</dbReference>
<dbReference type="CDD" id="cd00051">
    <property type="entry name" value="EFh"/>
    <property type="match status" value="1"/>
</dbReference>